<evidence type="ECO:0000256" key="5">
    <source>
        <dbReference type="SAM" id="MobiDB-lite"/>
    </source>
</evidence>
<comment type="caution">
    <text evidence="9">The sequence shown here is derived from an EMBL/GenBank/DDBJ whole genome shotgun (WGS) entry which is preliminary data.</text>
</comment>
<dbReference type="SMART" id="SM01073">
    <property type="entry name" value="CDC48_N"/>
    <property type="match status" value="1"/>
</dbReference>
<dbReference type="FunFam" id="3.40.50.300:FF:001025">
    <property type="entry name" value="ATPase family, AAA domain-containing 2B"/>
    <property type="match status" value="1"/>
</dbReference>
<dbReference type="PROSITE" id="PS00674">
    <property type="entry name" value="AAA"/>
    <property type="match status" value="2"/>
</dbReference>
<dbReference type="InterPro" id="IPR050168">
    <property type="entry name" value="AAA_ATPase_domain"/>
</dbReference>
<dbReference type="InterPro" id="IPR003338">
    <property type="entry name" value="CDC4_N-term_subdom"/>
</dbReference>
<dbReference type="InterPro" id="IPR041569">
    <property type="entry name" value="AAA_lid_3"/>
</dbReference>
<dbReference type="InterPro" id="IPR027417">
    <property type="entry name" value="P-loop_NTPase"/>
</dbReference>
<dbReference type="RefSeq" id="WP_052372611.1">
    <property type="nucleotide sequence ID" value="NZ_BSTI01000029.1"/>
</dbReference>
<dbReference type="SUPFAM" id="SSF52540">
    <property type="entry name" value="P-loop containing nucleoside triphosphate hydrolases"/>
    <property type="match status" value="2"/>
</dbReference>
<name>A0A9W6VLX9_9PSEU</name>
<evidence type="ECO:0000256" key="4">
    <source>
        <dbReference type="RuleBase" id="RU003651"/>
    </source>
</evidence>
<dbReference type="Pfam" id="PF17862">
    <property type="entry name" value="AAA_lid_3"/>
    <property type="match status" value="2"/>
</dbReference>
<evidence type="ECO:0000313" key="9">
    <source>
        <dbReference type="EMBL" id="GLY70971.1"/>
    </source>
</evidence>
<dbReference type="EMBL" id="BSTI01000029">
    <property type="protein sequence ID" value="GLY70971.1"/>
    <property type="molecule type" value="Genomic_DNA"/>
</dbReference>
<evidence type="ECO:0000259" key="7">
    <source>
        <dbReference type="SMART" id="SM01072"/>
    </source>
</evidence>
<dbReference type="FunFam" id="3.40.50.300:FF:000012">
    <property type="entry name" value="Transitional endoplasmic reticulum ATPase"/>
    <property type="match status" value="1"/>
</dbReference>
<evidence type="ECO:0000259" key="6">
    <source>
        <dbReference type="SMART" id="SM00382"/>
    </source>
</evidence>
<evidence type="ECO:0000259" key="8">
    <source>
        <dbReference type="SMART" id="SM01073"/>
    </source>
</evidence>
<protein>
    <submittedName>
        <fullName evidence="9">ATPase AAA</fullName>
    </submittedName>
</protein>
<dbReference type="InterPro" id="IPR029067">
    <property type="entry name" value="CDC48_domain_2-like_sf"/>
</dbReference>
<feature type="domain" description="AAA+ ATPase" evidence="6">
    <location>
        <begin position="502"/>
        <end position="641"/>
    </location>
</feature>
<dbReference type="SUPFAM" id="SSF50692">
    <property type="entry name" value="ADC-like"/>
    <property type="match status" value="1"/>
</dbReference>
<reference evidence="9" key="1">
    <citation type="submission" date="2023-03" db="EMBL/GenBank/DDBJ databases">
        <title>Amycolatopsis taiwanensis NBRC 103393.</title>
        <authorList>
            <person name="Ichikawa N."/>
            <person name="Sato H."/>
            <person name="Tonouchi N."/>
        </authorList>
    </citation>
    <scope>NUCLEOTIDE SEQUENCE</scope>
    <source>
        <strain evidence="9">NBRC 103393</strain>
    </source>
</reference>
<keyword evidence="2 4" id="KW-0067">ATP-binding</keyword>
<dbReference type="PANTHER" id="PTHR23077:SF171">
    <property type="entry name" value="NUCLEAR VALOSIN-CONTAINING PROTEIN-LIKE"/>
    <property type="match status" value="1"/>
</dbReference>
<dbReference type="SMART" id="SM00382">
    <property type="entry name" value="AAA"/>
    <property type="match status" value="2"/>
</dbReference>
<dbReference type="PRINTS" id="PR00300">
    <property type="entry name" value="CLPPROTEASEA"/>
</dbReference>
<keyword evidence="1 4" id="KW-0547">Nucleotide-binding</keyword>
<gene>
    <name evidence="9" type="ORF">Atai01_75900</name>
</gene>
<dbReference type="InterPro" id="IPR001270">
    <property type="entry name" value="ClpA/B"/>
</dbReference>
<dbReference type="SMART" id="SM01072">
    <property type="entry name" value="CDC48_2"/>
    <property type="match status" value="1"/>
</dbReference>
<dbReference type="Proteomes" id="UP001165136">
    <property type="component" value="Unassembled WGS sequence"/>
</dbReference>
<dbReference type="SUPFAM" id="SSF54585">
    <property type="entry name" value="Cdc48 domain 2-like"/>
    <property type="match status" value="1"/>
</dbReference>
<dbReference type="GO" id="GO:0016887">
    <property type="term" value="F:ATP hydrolysis activity"/>
    <property type="evidence" value="ECO:0007669"/>
    <property type="project" value="InterPro"/>
</dbReference>
<dbReference type="InterPro" id="IPR003593">
    <property type="entry name" value="AAA+_ATPase"/>
</dbReference>
<dbReference type="InterPro" id="IPR004201">
    <property type="entry name" value="Cdc48_dom2"/>
</dbReference>
<dbReference type="GO" id="GO:0005737">
    <property type="term" value="C:cytoplasm"/>
    <property type="evidence" value="ECO:0007669"/>
    <property type="project" value="UniProtKB-ARBA"/>
</dbReference>
<dbReference type="GO" id="GO:0005524">
    <property type="term" value="F:ATP binding"/>
    <property type="evidence" value="ECO:0007669"/>
    <property type="project" value="UniProtKB-KW"/>
</dbReference>
<dbReference type="Gene3D" id="1.10.8.60">
    <property type="match status" value="2"/>
</dbReference>
<feature type="domain" description="AAA+ ATPase" evidence="6">
    <location>
        <begin position="229"/>
        <end position="365"/>
    </location>
</feature>
<dbReference type="Gene3D" id="2.40.40.20">
    <property type="match status" value="1"/>
</dbReference>
<dbReference type="Pfam" id="PF02359">
    <property type="entry name" value="CDC48_N"/>
    <property type="match status" value="1"/>
</dbReference>
<evidence type="ECO:0000256" key="2">
    <source>
        <dbReference type="ARBA" id="ARBA00022840"/>
    </source>
</evidence>
<accession>A0A9W6VLX9</accession>
<evidence type="ECO:0000256" key="1">
    <source>
        <dbReference type="ARBA" id="ARBA00022741"/>
    </source>
</evidence>
<evidence type="ECO:0000313" key="10">
    <source>
        <dbReference type="Proteomes" id="UP001165136"/>
    </source>
</evidence>
<feature type="region of interest" description="Disordered" evidence="5">
    <location>
        <begin position="726"/>
        <end position="748"/>
    </location>
</feature>
<keyword evidence="3" id="KW-0175">Coiled coil</keyword>
<dbReference type="FunFam" id="1.10.8.60:FF:000178">
    <property type="entry name" value="CDC48/VCP homolog, AAA superfamily"/>
    <property type="match status" value="1"/>
</dbReference>
<dbReference type="FunFam" id="2.40.40.20:FF:000007">
    <property type="entry name" value="AAA family ATPase"/>
    <property type="match status" value="1"/>
</dbReference>
<dbReference type="Pfam" id="PF00004">
    <property type="entry name" value="AAA"/>
    <property type="match status" value="2"/>
</dbReference>
<dbReference type="AlphaFoldDB" id="A0A9W6VLX9"/>
<evidence type="ECO:0000256" key="3">
    <source>
        <dbReference type="ARBA" id="ARBA00023054"/>
    </source>
</evidence>
<proteinExistence type="inferred from homology"/>
<dbReference type="Gene3D" id="3.40.50.300">
    <property type="entry name" value="P-loop containing nucleotide triphosphate hydrolases"/>
    <property type="match status" value="2"/>
</dbReference>
<dbReference type="InterPro" id="IPR003959">
    <property type="entry name" value="ATPase_AAA_core"/>
</dbReference>
<dbReference type="Pfam" id="PF02933">
    <property type="entry name" value="CDC48_2"/>
    <property type="match status" value="1"/>
</dbReference>
<keyword evidence="10" id="KW-1185">Reference proteome</keyword>
<sequence length="748" mass="81172">MTSDSGTVQDTDHERDSGGIVLRVAEAPLEDVDRGTARIDGYLLARIGVRPGMVVAISGERRTVAVAHPAPPQWQGTHQIMMDGMVRENARAVVGEPVTVSAIDAQPAATVLIEPLDAGTFGAREVAEIRDALVGRAMVYGDRLKVTVFSKRGHLFQVAGTQPETAVVAGPFTDVRIKRDPATLASQPPLFKIKYEDIGGLEDEVLRVRELVELPLKYPALFARLKIEPPKGVLLYGPPGSGKTLIARAVASEVKAHFIHVNGPEIIHKFYGESEAKLREIFEEAHRRAPSVIFLDEIDAIAPRRIDVSGEVEKRVVAQLLASMDGLVSRGEVVVIGATNLPEAVDPALRRPGRFDREIPVNVPTRTGRLRILQIHSRGMPLADDVDLEALAEITHGFVGADLEALCKEAGMLAIRDCFAELDATDAASTESLAEGTSIRAEHFAEALKAIEPTTTREFFLERPNVRWEDIGGLEHIRRTVSSALQLPRAHPSLFTQAGIRPPTGFLFAGPSGTGKSLTVKALATETGLRLITVDAASLLSKWVGESEKGLREVFKKAKQSAPCILFFDGLDGLVPIRHGHPEMEGGLSDRLARQFFSELDEAVEFGNVVLIGATNRPDLIDPAVLRPGRLGYTVNFSLPDQNQRERILDVQLRKMRLAPEVNLSEMAGEMKGLSGAEIAGLCQRAALAEIERFVERHGSAAEEKAARGELVLSAEALRDSITALHAKHRTHTTTTNLPEVPSDAHLS</sequence>
<feature type="domain" description="CDC48" evidence="7">
    <location>
        <begin position="120"/>
        <end position="184"/>
    </location>
</feature>
<comment type="similarity">
    <text evidence="4">Belongs to the AAA ATPase family.</text>
</comment>
<dbReference type="InterPro" id="IPR003960">
    <property type="entry name" value="ATPase_AAA_CS"/>
</dbReference>
<organism evidence="9 10">
    <name type="scientific">Amycolatopsis taiwanensis</name>
    <dbReference type="NCBI Taxonomy" id="342230"/>
    <lineage>
        <taxon>Bacteria</taxon>
        <taxon>Bacillati</taxon>
        <taxon>Actinomycetota</taxon>
        <taxon>Actinomycetes</taxon>
        <taxon>Pseudonocardiales</taxon>
        <taxon>Pseudonocardiaceae</taxon>
        <taxon>Amycolatopsis</taxon>
    </lineage>
</organism>
<feature type="domain" description="CDC48 N-terminal subdomain" evidence="8">
    <location>
        <begin position="21"/>
        <end position="105"/>
    </location>
</feature>
<dbReference type="InterPro" id="IPR009010">
    <property type="entry name" value="Asp_de-COase-like_dom_sf"/>
</dbReference>
<dbReference type="PANTHER" id="PTHR23077">
    <property type="entry name" value="AAA-FAMILY ATPASE"/>
    <property type="match status" value="1"/>
</dbReference>